<dbReference type="RefSeq" id="WP_191801475.1">
    <property type="nucleotide sequence ID" value="NZ_JACSQF010000003.1"/>
</dbReference>
<comment type="caution">
    <text evidence="1">The sequence shown here is derived from an EMBL/GenBank/DDBJ whole genome shotgun (WGS) entry which is preliminary data.</text>
</comment>
<organism evidence="1 2">
    <name type="scientific">Oerskovia merdavium</name>
    <dbReference type="NCBI Taxonomy" id="2762227"/>
    <lineage>
        <taxon>Bacteria</taxon>
        <taxon>Bacillati</taxon>
        <taxon>Actinomycetota</taxon>
        <taxon>Actinomycetes</taxon>
        <taxon>Micrococcales</taxon>
        <taxon>Cellulomonadaceae</taxon>
        <taxon>Oerskovia</taxon>
    </lineage>
</organism>
<protein>
    <recommendedName>
        <fullName evidence="3">Phage head morphogenesis domain-containing protein</fullName>
    </recommendedName>
</protein>
<dbReference type="EMBL" id="JACSQF010000003">
    <property type="protein sequence ID" value="MBD7980037.1"/>
    <property type="molecule type" value="Genomic_DNA"/>
</dbReference>
<keyword evidence="2" id="KW-1185">Reference proteome</keyword>
<evidence type="ECO:0000313" key="2">
    <source>
        <dbReference type="Proteomes" id="UP000655570"/>
    </source>
</evidence>
<sequence length="215" mass="23765">MTYRDKLHLLAGDVEAKVLDIFGEYSVGRITQPVAVRLIAVVIAKGNARAVALADIAFAANMMLALGQPVPVLGLVPRPGEVERLTKAAQTLLSIQGVTSERVARLGRVEPLNTAVTTYSEAMQKRAGNVKGWTRNMSADPCQLCTWWSREGRVWPASHPMQHHKGCTCTQSVVFVDKVEETEYTRKQARLAAGVENRKRSDLWIDKQRAKEATK</sequence>
<gene>
    <name evidence="1" type="ORF">H9641_04805</name>
</gene>
<dbReference type="Proteomes" id="UP000655570">
    <property type="component" value="Unassembled WGS sequence"/>
</dbReference>
<name>A0ABR8TWB1_9CELL</name>
<evidence type="ECO:0008006" key="3">
    <source>
        <dbReference type="Google" id="ProtNLM"/>
    </source>
</evidence>
<accession>A0ABR8TWB1</accession>
<evidence type="ECO:0000313" key="1">
    <source>
        <dbReference type="EMBL" id="MBD7980037.1"/>
    </source>
</evidence>
<reference evidence="1 2" key="1">
    <citation type="submission" date="2020-08" db="EMBL/GenBank/DDBJ databases">
        <title>A Genomic Blueprint of the Chicken Gut Microbiome.</title>
        <authorList>
            <person name="Gilroy R."/>
            <person name="Ravi A."/>
            <person name="Getino M."/>
            <person name="Pursley I."/>
            <person name="Horton D.L."/>
            <person name="Alikhan N.-F."/>
            <person name="Baker D."/>
            <person name="Gharbi K."/>
            <person name="Hall N."/>
            <person name="Watson M."/>
            <person name="Adriaenssens E.M."/>
            <person name="Foster-Nyarko E."/>
            <person name="Jarju S."/>
            <person name="Secka A."/>
            <person name="Antonio M."/>
            <person name="Oren A."/>
            <person name="Chaudhuri R."/>
            <person name="La Ragione R.M."/>
            <person name="Hildebrand F."/>
            <person name="Pallen M.J."/>
        </authorList>
    </citation>
    <scope>NUCLEOTIDE SEQUENCE [LARGE SCALE GENOMIC DNA]</scope>
    <source>
        <strain evidence="1 2">Sa2CUA9</strain>
    </source>
</reference>
<proteinExistence type="predicted"/>